<dbReference type="STRING" id="1123014.SAMN02745746_02229"/>
<dbReference type="RefSeq" id="WP_085276483.1">
    <property type="nucleotide sequence ID" value="NZ_FXAG01000011.1"/>
</dbReference>
<dbReference type="Proteomes" id="UP000192920">
    <property type="component" value="Unassembled WGS sequence"/>
</dbReference>
<keyword evidence="3 5" id="KW-0288">FMN</keyword>
<evidence type="ECO:0000256" key="1">
    <source>
        <dbReference type="ARBA" id="ARBA00008366"/>
    </source>
</evidence>
<reference evidence="8" key="1">
    <citation type="submission" date="2017-04" db="EMBL/GenBank/DDBJ databases">
        <authorList>
            <person name="Varghese N."/>
            <person name="Submissions S."/>
        </authorList>
    </citation>
    <scope>NUCLEOTIDE SEQUENCE [LARGE SCALE GENOMIC DNA]</scope>
    <source>
        <strain evidence="8">DSM 22618</strain>
    </source>
</reference>
<protein>
    <submittedName>
        <fullName evidence="7">Nitroreductase</fullName>
    </submittedName>
</protein>
<evidence type="ECO:0000256" key="4">
    <source>
        <dbReference type="ARBA" id="ARBA00023002"/>
    </source>
</evidence>
<name>A0A1Y6BUX1_9NEIS</name>
<dbReference type="NCBIfam" id="NF008033">
    <property type="entry name" value="PRK10765.1"/>
    <property type="match status" value="1"/>
</dbReference>
<dbReference type="SUPFAM" id="SSF55469">
    <property type="entry name" value="FMN-dependent nitroreductase-like"/>
    <property type="match status" value="1"/>
</dbReference>
<dbReference type="PANTHER" id="PTHR43425">
    <property type="entry name" value="OXYGEN-INSENSITIVE NADPH NITROREDUCTASE"/>
    <property type="match status" value="1"/>
</dbReference>
<dbReference type="CDD" id="cd02146">
    <property type="entry name" value="NfsA-like"/>
    <property type="match status" value="1"/>
</dbReference>
<proteinExistence type="inferred from homology"/>
<dbReference type="GO" id="GO:0016491">
    <property type="term" value="F:oxidoreductase activity"/>
    <property type="evidence" value="ECO:0007669"/>
    <property type="project" value="UniProtKB-UniRule"/>
</dbReference>
<sequence>MNPVIQLLKSHRSIRKFTDQPVCDETINEIVACGQAAATSSNIQATTVIRVRDPETREKIAALSGGQAYVASAGAFLVYCADLHRPQLACEMQGGQFSEGMTEHFIIATVDAALAAQNSVIAAESLGLGICYIGGIRNHPQEISELLGLPEHVYPVFGLCLGFPAQDPEIKPRLPLPVVLKDERYQNHNDLDGIKAYDEQLRAYYRSRTGGTKDSCWSVEMKGLVGKESRPHMRDFLARRGFSMK</sequence>
<dbReference type="PANTHER" id="PTHR43425:SF2">
    <property type="entry name" value="OXYGEN-INSENSITIVE NADPH NITROREDUCTASE"/>
    <property type="match status" value="1"/>
</dbReference>
<organism evidence="7 8">
    <name type="scientific">Pseudogulbenkiania subflava DSM 22618</name>
    <dbReference type="NCBI Taxonomy" id="1123014"/>
    <lineage>
        <taxon>Bacteria</taxon>
        <taxon>Pseudomonadati</taxon>
        <taxon>Pseudomonadota</taxon>
        <taxon>Betaproteobacteria</taxon>
        <taxon>Neisseriales</taxon>
        <taxon>Chromobacteriaceae</taxon>
        <taxon>Pseudogulbenkiania</taxon>
    </lineage>
</organism>
<evidence type="ECO:0000313" key="7">
    <source>
        <dbReference type="EMBL" id="SMF26632.1"/>
    </source>
</evidence>
<evidence type="ECO:0000259" key="6">
    <source>
        <dbReference type="Pfam" id="PF00881"/>
    </source>
</evidence>
<keyword evidence="8" id="KW-1185">Reference proteome</keyword>
<dbReference type="EMBL" id="FXAG01000011">
    <property type="protein sequence ID" value="SMF26632.1"/>
    <property type="molecule type" value="Genomic_DNA"/>
</dbReference>
<accession>A0A1Y6BUX1</accession>
<dbReference type="InterPro" id="IPR016446">
    <property type="entry name" value="Flavin_OxRdtase_Frp"/>
</dbReference>
<evidence type="ECO:0000256" key="3">
    <source>
        <dbReference type="ARBA" id="ARBA00022643"/>
    </source>
</evidence>
<dbReference type="AlphaFoldDB" id="A0A1Y6BUX1"/>
<dbReference type="InterPro" id="IPR000415">
    <property type="entry name" value="Nitroreductase-like"/>
</dbReference>
<keyword evidence="5" id="KW-0521">NADP</keyword>
<gene>
    <name evidence="7" type="ORF">SAMN02745746_02229</name>
</gene>
<evidence type="ECO:0000256" key="2">
    <source>
        <dbReference type="ARBA" id="ARBA00022630"/>
    </source>
</evidence>
<keyword evidence="2 5" id="KW-0285">Flavoprotein</keyword>
<dbReference type="PIRSF" id="PIRSF005426">
    <property type="entry name" value="Frp"/>
    <property type="match status" value="1"/>
</dbReference>
<comment type="similarity">
    <text evidence="1 5">Belongs to the flavin oxidoreductase frp family.</text>
</comment>
<evidence type="ECO:0000256" key="5">
    <source>
        <dbReference type="PIRNR" id="PIRNR005426"/>
    </source>
</evidence>
<dbReference type="Gene3D" id="3.40.109.10">
    <property type="entry name" value="NADH Oxidase"/>
    <property type="match status" value="1"/>
</dbReference>
<keyword evidence="4 5" id="KW-0560">Oxidoreductase</keyword>
<dbReference type="Pfam" id="PF00881">
    <property type="entry name" value="Nitroreductase"/>
    <property type="match status" value="1"/>
</dbReference>
<feature type="domain" description="Nitroreductase" evidence="6">
    <location>
        <begin position="9"/>
        <end position="162"/>
    </location>
</feature>
<evidence type="ECO:0000313" key="8">
    <source>
        <dbReference type="Proteomes" id="UP000192920"/>
    </source>
</evidence>
<dbReference type="InterPro" id="IPR029479">
    <property type="entry name" value="Nitroreductase"/>
</dbReference>